<name>A0A9W4T7F7_9GLOM</name>
<dbReference type="OrthoDB" id="2426116at2759"/>
<dbReference type="Proteomes" id="UP001153678">
    <property type="component" value="Unassembled WGS sequence"/>
</dbReference>
<comment type="caution">
    <text evidence="1">The sequence shown here is derived from an EMBL/GenBank/DDBJ whole genome shotgun (WGS) entry which is preliminary data.</text>
</comment>
<proteinExistence type="predicted"/>
<evidence type="ECO:0000313" key="2">
    <source>
        <dbReference type="Proteomes" id="UP001153678"/>
    </source>
</evidence>
<feature type="non-terminal residue" evidence="1">
    <location>
        <position position="211"/>
    </location>
</feature>
<organism evidence="1 2">
    <name type="scientific">Funneliformis geosporum</name>
    <dbReference type="NCBI Taxonomy" id="1117311"/>
    <lineage>
        <taxon>Eukaryota</taxon>
        <taxon>Fungi</taxon>
        <taxon>Fungi incertae sedis</taxon>
        <taxon>Mucoromycota</taxon>
        <taxon>Glomeromycotina</taxon>
        <taxon>Glomeromycetes</taxon>
        <taxon>Glomerales</taxon>
        <taxon>Glomeraceae</taxon>
        <taxon>Funneliformis</taxon>
    </lineage>
</organism>
<sequence>HCSSCKKITKAQEYMAEDYLKERGSKKKEEKFTCIKCEVIYKEEYLGGETKDELRELLLSAKKKADKMPKEKGSFRLEEYFEHLINASYRIYQEKLIKENGDIYPLRSTIIKFDGFRLSYNWYGRTLLGLEKVGDLEIYTKEIHLNILFAYYLTGIKTDVPDFEKHFGFRKLINTIAHELSHCLLANFNLFFGYNHGEEHRKLTKDVETFL</sequence>
<evidence type="ECO:0000313" key="1">
    <source>
        <dbReference type="EMBL" id="CAI2196944.1"/>
    </source>
</evidence>
<reference evidence="1" key="1">
    <citation type="submission" date="2022-08" db="EMBL/GenBank/DDBJ databases">
        <authorList>
            <person name="Kallberg Y."/>
            <person name="Tangrot J."/>
            <person name="Rosling A."/>
        </authorList>
    </citation>
    <scope>NUCLEOTIDE SEQUENCE</scope>
    <source>
        <strain evidence="1">Wild A</strain>
    </source>
</reference>
<dbReference type="EMBL" id="CAMKVN010015292">
    <property type="protein sequence ID" value="CAI2196944.1"/>
    <property type="molecule type" value="Genomic_DNA"/>
</dbReference>
<keyword evidence="2" id="KW-1185">Reference proteome</keyword>
<protein>
    <submittedName>
        <fullName evidence="1">9715_t:CDS:1</fullName>
    </submittedName>
</protein>
<dbReference type="AlphaFoldDB" id="A0A9W4T7F7"/>
<gene>
    <name evidence="1" type="ORF">FWILDA_LOCUS17830</name>
</gene>
<accession>A0A9W4T7F7</accession>